<sequence length="483" mass="52148">MKFSKLDLLTLLISLFLFSACNKSNTLGLNLDPNNAIQGSLVDTLTVNAKTVTDDPVLGSSLVRYPLGFLTDDLIGTSQASLAMSVNLPSAAYSFGTNATVDSVVLTLPYAAQPSGYNNLLAFYGDTISTNYTVNVYQLNKNILAEPSFLSNKVWDYNTTSQGTFSGKIKPTTAFMVTDIVPGKAGTLKSVKQLRIKLNNAFISGPSGVLKYSPAQLLNNASFNNAFKGLYVTASASGGKGGIMFFDMASTAANLEIYYKRQNATTATAIDTVLAAFPVQKVNGPISATIQHTWSASVNTQLNDATNKQYPTNYLQGLAGLKTKISFPYLQKFKSDLGGSRIIINKAELVVELSSGTDVAPLTPADRITLYRYDIAGQRTVLPDASVSTVTSATDPRAVQDISQFGGFYDTTNKRYVFQVTSYIQDLYDGKTTDYGTFLCPISPTEFSFGPSLATATRSVIGAFKNTNNRIKLNVYYTKITDK</sequence>
<protein>
    <submittedName>
        <fullName evidence="2">Uncharacterized protein DUF4270</fullName>
    </submittedName>
</protein>
<evidence type="ECO:0000256" key="1">
    <source>
        <dbReference type="SAM" id="SignalP"/>
    </source>
</evidence>
<accession>A0A318UIX1</accession>
<dbReference type="AlphaFoldDB" id="A0A318UIX1"/>
<dbReference type="Pfam" id="PF14092">
    <property type="entry name" value="DUF4270"/>
    <property type="match status" value="1"/>
</dbReference>
<name>A0A318UIX1_9SPHI</name>
<keyword evidence="1" id="KW-0732">Signal</keyword>
<reference evidence="2 3" key="1">
    <citation type="submission" date="2018-06" db="EMBL/GenBank/DDBJ databases">
        <title>Genomic Encyclopedia of Archaeal and Bacterial Type Strains, Phase II (KMG-II): from individual species to whole genera.</title>
        <authorList>
            <person name="Goeker M."/>
        </authorList>
    </citation>
    <scope>NUCLEOTIDE SEQUENCE [LARGE SCALE GENOMIC DNA]</scope>
    <source>
        <strain evidence="2 3">DSM 27372</strain>
    </source>
</reference>
<evidence type="ECO:0000313" key="3">
    <source>
        <dbReference type="Proteomes" id="UP000248198"/>
    </source>
</evidence>
<dbReference type="OrthoDB" id="1466062at2"/>
<comment type="caution">
    <text evidence="2">The sequence shown here is derived from an EMBL/GenBank/DDBJ whole genome shotgun (WGS) entry which is preliminary data.</text>
</comment>
<proteinExistence type="predicted"/>
<dbReference type="InterPro" id="IPR025366">
    <property type="entry name" value="DUF4270"/>
</dbReference>
<dbReference type="RefSeq" id="WP_110828594.1">
    <property type="nucleotide sequence ID" value="NZ_QKLU01000002.1"/>
</dbReference>
<dbReference type="PROSITE" id="PS51257">
    <property type="entry name" value="PROKAR_LIPOPROTEIN"/>
    <property type="match status" value="1"/>
</dbReference>
<keyword evidence="3" id="KW-1185">Reference proteome</keyword>
<feature type="signal peptide" evidence="1">
    <location>
        <begin position="1"/>
        <end position="19"/>
    </location>
</feature>
<evidence type="ECO:0000313" key="2">
    <source>
        <dbReference type="EMBL" id="PYF75921.1"/>
    </source>
</evidence>
<dbReference type="Proteomes" id="UP000248198">
    <property type="component" value="Unassembled WGS sequence"/>
</dbReference>
<feature type="chain" id="PRO_5016237826" evidence="1">
    <location>
        <begin position="20"/>
        <end position="483"/>
    </location>
</feature>
<gene>
    <name evidence="2" type="ORF">B0O44_102477</name>
</gene>
<organism evidence="2 3">
    <name type="scientific">Pedobacter nutrimenti</name>
    <dbReference type="NCBI Taxonomy" id="1241337"/>
    <lineage>
        <taxon>Bacteria</taxon>
        <taxon>Pseudomonadati</taxon>
        <taxon>Bacteroidota</taxon>
        <taxon>Sphingobacteriia</taxon>
        <taxon>Sphingobacteriales</taxon>
        <taxon>Sphingobacteriaceae</taxon>
        <taxon>Pedobacter</taxon>
    </lineage>
</organism>
<dbReference type="EMBL" id="QKLU01000002">
    <property type="protein sequence ID" value="PYF75921.1"/>
    <property type="molecule type" value="Genomic_DNA"/>
</dbReference>